<dbReference type="Proteomes" id="UP000759537">
    <property type="component" value="Unassembled WGS sequence"/>
</dbReference>
<protein>
    <submittedName>
        <fullName evidence="1">Uncharacterized protein</fullName>
    </submittedName>
</protein>
<proteinExistence type="predicted"/>
<gene>
    <name evidence="1" type="ORF">DFH94DRAFT_318645</name>
</gene>
<dbReference type="EMBL" id="WHVB01000004">
    <property type="protein sequence ID" value="KAF8483630.1"/>
    <property type="molecule type" value="Genomic_DNA"/>
</dbReference>
<dbReference type="OrthoDB" id="3258141at2759"/>
<dbReference type="AlphaFoldDB" id="A0A9P5N190"/>
<organism evidence="1 2">
    <name type="scientific">Russula ochroleuca</name>
    <dbReference type="NCBI Taxonomy" id="152965"/>
    <lineage>
        <taxon>Eukaryota</taxon>
        <taxon>Fungi</taxon>
        <taxon>Dikarya</taxon>
        <taxon>Basidiomycota</taxon>
        <taxon>Agaricomycotina</taxon>
        <taxon>Agaricomycetes</taxon>
        <taxon>Russulales</taxon>
        <taxon>Russulaceae</taxon>
        <taxon>Russula</taxon>
    </lineage>
</organism>
<comment type="caution">
    <text evidence="1">The sequence shown here is derived from an EMBL/GenBank/DDBJ whole genome shotgun (WGS) entry which is preliminary data.</text>
</comment>
<keyword evidence="2" id="KW-1185">Reference proteome</keyword>
<reference evidence="1" key="2">
    <citation type="journal article" date="2020" name="Nat. Commun.">
        <title>Large-scale genome sequencing of mycorrhizal fungi provides insights into the early evolution of symbiotic traits.</title>
        <authorList>
            <person name="Miyauchi S."/>
            <person name="Kiss E."/>
            <person name="Kuo A."/>
            <person name="Drula E."/>
            <person name="Kohler A."/>
            <person name="Sanchez-Garcia M."/>
            <person name="Morin E."/>
            <person name="Andreopoulos B."/>
            <person name="Barry K.W."/>
            <person name="Bonito G."/>
            <person name="Buee M."/>
            <person name="Carver A."/>
            <person name="Chen C."/>
            <person name="Cichocki N."/>
            <person name="Clum A."/>
            <person name="Culley D."/>
            <person name="Crous P.W."/>
            <person name="Fauchery L."/>
            <person name="Girlanda M."/>
            <person name="Hayes R.D."/>
            <person name="Keri Z."/>
            <person name="LaButti K."/>
            <person name="Lipzen A."/>
            <person name="Lombard V."/>
            <person name="Magnuson J."/>
            <person name="Maillard F."/>
            <person name="Murat C."/>
            <person name="Nolan M."/>
            <person name="Ohm R.A."/>
            <person name="Pangilinan J."/>
            <person name="Pereira M.F."/>
            <person name="Perotto S."/>
            <person name="Peter M."/>
            <person name="Pfister S."/>
            <person name="Riley R."/>
            <person name="Sitrit Y."/>
            <person name="Stielow J.B."/>
            <person name="Szollosi G."/>
            <person name="Zifcakova L."/>
            <person name="Stursova M."/>
            <person name="Spatafora J.W."/>
            <person name="Tedersoo L."/>
            <person name="Vaario L.M."/>
            <person name="Yamada A."/>
            <person name="Yan M."/>
            <person name="Wang P."/>
            <person name="Xu J."/>
            <person name="Bruns T."/>
            <person name="Baldrian P."/>
            <person name="Vilgalys R."/>
            <person name="Dunand C."/>
            <person name="Henrissat B."/>
            <person name="Grigoriev I.V."/>
            <person name="Hibbett D."/>
            <person name="Nagy L.G."/>
            <person name="Martin F.M."/>
        </authorList>
    </citation>
    <scope>NUCLEOTIDE SEQUENCE</scope>
    <source>
        <strain evidence="1">Prilba</strain>
    </source>
</reference>
<name>A0A9P5N190_9AGAM</name>
<evidence type="ECO:0000313" key="2">
    <source>
        <dbReference type="Proteomes" id="UP000759537"/>
    </source>
</evidence>
<sequence>MAKLLRVAKAGNSWSINELEAYNISIVEQEQTTFFEGPLPAYTGPPAFLQHENRVEELDSSSLALIKRLDLAMRVTEGEESAVEDFAAELLRVMGYEAKSTIVRTRKKMRLLVCGEQVHAKTDVSVSDVEFGLVLLLVQVDKSHINSQDPEPQLIAEAIAAFQYNNAKVVNDLLLDPLPSVSFAGITMTGTFPRFYKIKVTADLDYCVRHGLYPAARTIVHRHTPRVPARCSGMKPLDNRAIILRCIEAFGHTGFKQHTDDEDQDGD</sequence>
<reference evidence="1" key="1">
    <citation type="submission" date="2019-10" db="EMBL/GenBank/DDBJ databases">
        <authorList>
            <consortium name="DOE Joint Genome Institute"/>
            <person name="Kuo A."/>
            <person name="Miyauchi S."/>
            <person name="Kiss E."/>
            <person name="Drula E."/>
            <person name="Kohler A."/>
            <person name="Sanchez-Garcia M."/>
            <person name="Andreopoulos B."/>
            <person name="Barry K.W."/>
            <person name="Bonito G."/>
            <person name="Buee M."/>
            <person name="Carver A."/>
            <person name="Chen C."/>
            <person name="Cichocki N."/>
            <person name="Clum A."/>
            <person name="Culley D."/>
            <person name="Crous P.W."/>
            <person name="Fauchery L."/>
            <person name="Girlanda M."/>
            <person name="Hayes R."/>
            <person name="Keri Z."/>
            <person name="LaButti K."/>
            <person name="Lipzen A."/>
            <person name="Lombard V."/>
            <person name="Magnuson J."/>
            <person name="Maillard F."/>
            <person name="Morin E."/>
            <person name="Murat C."/>
            <person name="Nolan M."/>
            <person name="Ohm R."/>
            <person name="Pangilinan J."/>
            <person name="Pereira M."/>
            <person name="Perotto S."/>
            <person name="Peter M."/>
            <person name="Riley R."/>
            <person name="Sitrit Y."/>
            <person name="Stielow B."/>
            <person name="Szollosi G."/>
            <person name="Zifcakova L."/>
            <person name="Stursova M."/>
            <person name="Spatafora J.W."/>
            <person name="Tedersoo L."/>
            <person name="Vaario L.-M."/>
            <person name="Yamada A."/>
            <person name="Yan M."/>
            <person name="Wang P."/>
            <person name="Xu J."/>
            <person name="Bruns T."/>
            <person name="Baldrian P."/>
            <person name="Vilgalys R."/>
            <person name="Henrissat B."/>
            <person name="Grigoriev I.V."/>
            <person name="Hibbett D."/>
            <person name="Nagy L.G."/>
            <person name="Martin F.M."/>
        </authorList>
    </citation>
    <scope>NUCLEOTIDE SEQUENCE</scope>
    <source>
        <strain evidence="1">Prilba</strain>
    </source>
</reference>
<evidence type="ECO:0000313" key="1">
    <source>
        <dbReference type="EMBL" id="KAF8483630.1"/>
    </source>
</evidence>
<accession>A0A9P5N190</accession>